<accession>X1C8X0</accession>
<sequence length="45" mass="5214">MTSKNSSESTKPIKWIQERADRELYEWDMSLTGPVIKIEVKITSS</sequence>
<feature type="non-terminal residue" evidence="1">
    <location>
        <position position="45"/>
    </location>
</feature>
<dbReference type="AlphaFoldDB" id="X1C8X0"/>
<dbReference type="EMBL" id="BART01011979">
    <property type="protein sequence ID" value="GAG89742.1"/>
    <property type="molecule type" value="Genomic_DNA"/>
</dbReference>
<organism evidence="1">
    <name type="scientific">marine sediment metagenome</name>
    <dbReference type="NCBI Taxonomy" id="412755"/>
    <lineage>
        <taxon>unclassified sequences</taxon>
        <taxon>metagenomes</taxon>
        <taxon>ecological metagenomes</taxon>
    </lineage>
</organism>
<protein>
    <submittedName>
        <fullName evidence="1">Uncharacterized protein</fullName>
    </submittedName>
</protein>
<gene>
    <name evidence="1" type="ORF">S01H4_25233</name>
</gene>
<comment type="caution">
    <text evidence="1">The sequence shown here is derived from an EMBL/GenBank/DDBJ whole genome shotgun (WGS) entry which is preliminary data.</text>
</comment>
<name>X1C8X0_9ZZZZ</name>
<evidence type="ECO:0000313" key="1">
    <source>
        <dbReference type="EMBL" id="GAG89742.1"/>
    </source>
</evidence>
<reference evidence="1" key="1">
    <citation type="journal article" date="2014" name="Front. Microbiol.">
        <title>High frequency of phylogenetically diverse reductive dehalogenase-homologous genes in deep subseafloor sedimentary metagenomes.</title>
        <authorList>
            <person name="Kawai M."/>
            <person name="Futagami T."/>
            <person name="Toyoda A."/>
            <person name="Takaki Y."/>
            <person name="Nishi S."/>
            <person name="Hori S."/>
            <person name="Arai W."/>
            <person name="Tsubouchi T."/>
            <person name="Morono Y."/>
            <person name="Uchiyama I."/>
            <person name="Ito T."/>
            <person name="Fujiyama A."/>
            <person name="Inagaki F."/>
            <person name="Takami H."/>
        </authorList>
    </citation>
    <scope>NUCLEOTIDE SEQUENCE</scope>
    <source>
        <strain evidence="1">Expedition CK06-06</strain>
    </source>
</reference>
<proteinExistence type="predicted"/>